<sequence>MMVPRLNRVFRSRWSALWWAAGILLLAWRVAAAGDIVPLNSARSAAPPPADPWALDPQ</sequence>
<dbReference type="AlphaFoldDB" id="A0A7X1FZT9"/>
<reference evidence="1 2" key="1">
    <citation type="submission" date="2020-08" db="EMBL/GenBank/DDBJ databases">
        <title>The genome sequence of type strain Novosphingobium piscinae KCTC 42194.</title>
        <authorList>
            <person name="Liu Y."/>
        </authorList>
    </citation>
    <scope>NUCLEOTIDE SEQUENCE [LARGE SCALE GENOMIC DNA]</scope>
    <source>
        <strain evidence="1 2">KCTC 42194</strain>
    </source>
</reference>
<dbReference type="EMBL" id="JACLAX010000013">
    <property type="protein sequence ID" value="MBC2670025.1"/>
    <property type="molecule type" value="Genomic_DNA"/>
</dbReference>
<evidence type="ECO:0000313" key="1">
    <source>
        <dbReference type="EMBL" id="MBC2670025.1"/>
    </source>
</evidence>
<dbReference type="Proteomes" id="UP000551327">
    <property type="component" value="Unassembled WGS sequence"/>
</dbReference>
<comment type="caution">
    <text evidence="1">The sequence shown here is derived from an EMBL/GenBank/DDBJ whole genome shotgun (WGS) entry which is preliminary data.</text>
</comment>
<name>A0A7X1FZT9_9SPHN</name>
<dbReference type="RefSeq" id="WP_185679890.1">
    <property type="nucleotide sequence ID" value="NZ_JACLAX010000013.1"/>
</dbReference>
<proteinExistence type="predicted"/>
<evidence type="ECO:0000313" key="2">
    <source>
        <dbReference type="Proteomes" id="UP000551327"/>
    </source>
</evidence>
<accession>A0A7X1FZT9</accession>
<protein>
    <submittedName>
        <fullName evidence="1">Uncharacterized protein</fullName>
    </submittedName>
</protein>
<organism evidence="1 2">
    <name type="scientific">Novosphingobium piscinae</name>
    <dbReference type="NCBI Taxonomy" id="1507448"/>
    <lineage>
        <taxon>Bacteria</taxon>
        <taxon>Pseudomonadati</taxon>
        <taxon>Pseudomonadota</taxon>
        <taxon>Alphaproteobacteria</taxon>
        <taxon>Sphingomonadales</taxon>
        <taxon>Sphingomonadaceae</taxon>
        <taxon>Novosphingobium</taxon>
    </lineage>
</organism>
<keyword evidence="2" id="KW-1185">Reference proteome</keyword>
<gene>
    <name evidence="1" type="ORF">H7F53_12800</name>
</gene>